<dbReference type="AlphaFoldDB" id="A0A922HT33"/>
<gene>
    <name evidence="2" type="primary">TM2D3_2</name>
    <name evidence="2" type="ORF">DERF_010661</name>
</gene>
<organism evidence="2 3">
    <name type="scientific">Dermatophagoides farinae</name>
    <name type="common">American house dust mite</name>
    <dbReference type="NCBI Taxonomy" id="6954"/>
    <lineage>
        <taxon>Eukaryota</taxon>
        <taxon>Metazoa</taxon>
        <taxon>Ecdysozoa</taxon>
        <taxon>Arthropoda</taxon>
        <taxon>Chelicerata</taxon>
        <taxon>Arachnida</taxon>
        <taxon>Acari</taxon>
        <taxon>Acariformes</taxon>
        <taxon>Sarcoptiformes</taxon>
        <taxon>Astigmata</taxon>
        <taxon>Psoroptidia</taxon>
        <taxon>Analgoidea</taxon>
        <taxon>Pyroglyphidae</taxon>
        <taxon>Dermatophagoidinae</taxon>
        <taxon>Dermatophagoides</taxon>
    </lineage>
</organism>
<comment type="caution">
    <text evidence="2">The sequence shown here is derived from an EMBL/GenBank/DDBJ whole genome shotgun (WGS) entry which is preliminary data.</text>
</comment>
<reference evidence="2" key="1">
    <citation type="submission" date="2013-05" db="EMBL/GenBank/DDBJ databases">
        <authorList>
            <person name="Yim A.K.Y."/>
            <person name="Chan T.F."/>
            <person name="Ji K.M."/>
            <person name="Liu X.Y."/>
            <person name="Zhou J.W."/>
            <person name="Li R.Q."/>
            <person name="Yang K.Y."/>
            <person name="Li J."/>
            <person name="Li M."/>
            <person name="Law P.T.W."/>
            <person name="Wu Y.L."/>
            <person name="Cai Z.L."/>
            <person name="Qin H."/>
            <person name="Bao Y."/>
            <person name="Leung R.K.K."/>
            <person name="Ng P.K.S."/>
            <person name="Zou J."/>
            <person name="Zhong X.J."/>
            <person name="Ran P.X."/>
            <person name="Zhong N.S."/>
            <person name="Liu Z.G."/>
            <person name="Tsui S.K.W."/>
        </authorList>
    </citation>
    <scope>NUCLEOTIDE SEQUENCE</scope>
    <source>
        <strain evidence="2">Derf</strain>
        <tissue evidence="2">Whole organism</tissue>
    </source>
</reference>
<feature type="signal peptide" evidence="1">
    <location>
        <begin position="1"/>
        <end position="26"/>
    </location>
</feature>
<evidence type="ECO:0000313" key="2">
    <source>
        <dbReference type="EMBL" id="KAH9505894.1"/>
    </source>
</evidence>
<sequence>MKFIYRLLINLIFCLLIALIRVHTNGDDDISAMNMLAIDEKESMKCSTPQCSDLKPDCFKCHFNYSCVYGTQQNTTCIVLNDSNCLDYDKPFTKTYHCSFCYQLPPDLYQCRPQFHVN</sequence>
<evidence type="ECO:0000313" key="3">
    <source>
        <dbReference type="Proteomes" id="UP000790347"/>
    </source>
</evidence>
<feature type="chain" id="PRO_5036758580" evidence="1">
    <location>
        <begin position="27"/>
        <end position="118"/>
    </location>
</feature>
<keyword evidence="1" id="KW-0732">Signal</keyword>
<name>A0A922HT33_DERFA</name>
<dbReference type="EMBL" id="ASGP02000005">
    <property type="protein sequence ID" value="KAH9505894.1"/>
    <property type="molecule type" value="Genomic_DNA"/>
</dbReference>
<keyword evidence="3" id="KW-1185">Reference proteome</keyword>
<evidence type="ECO:0000256" key="1">
    <source>
        <dbReference type="SAM" id="SignalP"/>
    </source>
</evidence>
<reference evidence="2" key="2">
    <citation type="journal article" date="2022" name="Res Sq">
        <title>Comparative Genomics Reveals Insights into the Divergent Evolution of Astigmatic Mites and Household Pest Adaptations.</title>
        <authorList>
            <person name="Xiong Q."/>
            <person name="Wan A.T.-Y."/>
            <person name="Liu X.-Y."/>
            <person name="Fung C.S.-H."/>
            <person name="Xiao X."/>
            <person name="Malainual N."/>
            <person name="Hou J."/>
            <person name="Wang L."/>
            <person name="Wang M."/>
            <person name="Yang K."/>
            <person name="Cui Y."/>
            <person name="Leung E."/>
            <person name="Nong W."/>
            <person name="Shin S.-K."/>
            <person name="Au S."/>
            <person name="Jeong K.Y."/>
            <person name="Chew F.T."/>
            <person name="Hui J."/>
            <person name="Leung T.F."/>
            <person name="Tungtrongchitr A."/>
            <person name="Zhong N."/>
            <person name="Liu Z."/>
            <person name="Tsui S."/>
        </authorList>
    </citation>
    <scope>NUCLEOTIDE SEQUENCE</scope>
    <source>
        <strain evidence="2">Derf</strain>
        <tissue evidence="2">Whole organism</tissue>
    </source>
</reference>
<protein>
    <submittedName>
        <fullName evidence="2">TM2 domain-containing protein 3</fullName>
    </submittedName>
</protein>
<dbReference type="Proteomes" id="UP000790347">
    <property type="component" value="Unassembled WGS sequence"/>
</dbReference>
<proteinExistence type="predicted"/>
<accession>A0A922HT33</accession>